<evidence type="ECO:0000313" key="2">
    <source>
        <dbReference type="EMBL" id="VFK34555.1"/>
    </source>
</evidence>
<gene>
    <name evidence="1" type="ORF">BECKMB1821G_GA0114241_10774</name>
    <name evidence="3" type="ORF">BECKMB1821H_GA0114242_10802</name>
    <name evidence="2" type="ORF">BECKMB1821I_GA0114274_10763</name>
</gene>
<protein>
    <submittedName>
        <fullName evidence="2">Uncharacterized protein</fullName>
    </submittedName>
</protein>
<dbReference type="EMBL" id="CAADGH010000080">
    <property type="protein sequence ID" value="VFK76875.1"/>
    <property type="molecule type" value="Genomic_DNA"/>
</dbReference>
<name>A0A450XZ69_9GAMM</name>
<dbReference type="AlphaFoldDB" id="A0A450XZ69"/>
<reference evidence="2" key="1">
    <citation type="submission" date="2019-02" db="EMBL/GenBank/DDBJ databases">
        <authorList>
            <person name="Gruber-Vodicka R. H."/>
            <person name="Seah K. B. B."/>
        </authorList>
    </citation>
    <scope>NUCLEOTIDE SEQUENCE</scope>
    <source>
        <strain evidence="1">BECK_BZ197</strain>
        <strain evidence="3">BECK_BZ198</strain>
        <strain evidence="2">BECK_BZ199</strain>
    </source>
</reference>
<sequence>MEELLRSLMWAPPYEIEGIREEKEKAMRIAEKTGMRRRERKERG</sequence>
<evidence type="ECO:0000313" key="1">
    <source>
        <dbReference type="EMBL" id="VFK31101.1"/>
    </source>
</evidence>
<accession>A0A450XZ69</accession>
<dbReference type="EMBL" id="CAADFO010000077">
    <property type="protein sequence ID" value="VFK31101.1"/>
    <property type="molecule type" value="Genomic_DNA"/>
</dbReference>
<dbReference type="EMBL" id="CAADFQ010000076">
    <property type="protein sequence ID" value="VFK34555.1"/>
    <property type="molecule type" value="Genomic_DNA"/>
</dbReference>
<proteinExistence type="predicted"/>
<organism evidence="2">
    <name type="scientific">Candidatus Kentrum sp. MB</name>
    <dbReference type="NCBI Taxonomy" id="2138164"/>
    <lineage>
        <taxon>Bacteria</taxon>
        <taxon>Pseudomonadati</taxon>
        <taxon>Pseudomonadota</taxon>
        <taxon>Gammaproteobacteria</taxon>
        <taxon>Candidatus Kentrum</taxon>
    </lineage>
</organism>
<evidence type="ECO:0000313" key="3">
    <source>
        <dbReference type="EMBL" id="VFK76875.1"/>
    </source>
</evidence>